<name>A0A844SLK0_9BRAD</name>
<accession>A0A844SLK0</accession>
<dbReference type="Proteomes" id="UP000436468">
    <property type="component" value="Unassembled WGS sequence"/>
</dbReference>
<evidence type="ECO:0000256" key="1">
    <source>
        <dbReference type="SAM" id="Phobius"/>
    </source>
</evidence>
<proteinExistence type="predicted"/>
<reference evidence="2 3" key="1">
    <citation type="submission" date="2019-12" db="EMBL/GenBank/DDBJ databases">
        <title>Draft genome sequences Bradyrhizobium cajani AMBPC1010, Bradyrhizobium pachyrhizi AMBPC1040 and Bradyrhizobium yuanmingense ALSPC3051, three plant growth promoting strains isolated from nodules of Cajanus cajan L. in Dominican Republic.</title>
        <authorList>
            <person name="Flores-Felix J.D."/>
            <person name="Araujo J."/>
            <person name="Diaz-Alcantara C."/>
            <person name="Gonzalez-Andres F."/>
            <person name="Velazquez E."/>
        </authorList>
    </citation>
    <scope>NUCLEOTIDE SEQUENCE [LARGE SCALE GENOMIC DNA]</scope>
    <source>
        <strain evidence="2 3">1040</strain>
    </source>
</reference>
<keyword evidence="1" id="KW-0812">Transmembrane</keyword>
<gene>
    <name evidence="2" type="ORF">GPL21_06735</name>
</gene>
<dbReference type="RefSeq" id="WP_038377541.1">
    <property type="nucleotide sequence ID" value="NZ_LFIQ01000024.1"/>
</dbReference>
<sequence length="62" mass="6502">MIQPISTRSELVTAPQTRVAFAILWGAAGIGGLALLAAAALWFHYGTAVFFEMITAGISACF</sequence>
<keyword evidence="3" id="KW-1185">Reference proteome</keyword>
<dbReference type="EMBL" id="WQNF01000004">
    <property type="protein sequence ID" value="MVT64804.1"/>
    <property type="molecule type" value="Genomic_DNA"/>
</dbReference>
<evidence type="ECO:0000313" key="2">
    <source>
        <dbReference type="EMBL" id="MVT64804.1"/>
    </source>
</evidence>
<keyword evidence="1" id="KW-0472">Membrane</keyword>
<protein>
    <submittedName>
        <fullName evidence="2">Uncharacterized protein</fullName>
    </submittedName>
</protein>
<organism evidence="2 3">
    <name type="scientific">Bradyrhizobium pachyrhizi</name>
    <dbReference type="NCBI Taxonomy" id="280333"/>
    <lineage>
        <taxon>Bacteria</taxon>
        <taxon>Pseudomonadati</taxon>
        <taxon>Pseudomonadota</taxon>
        <taxon>Alphaproteobacteria</taxon>
        <taxon>Hyphomicrobiales</taxon>
        <taxon>Nitrobacteraceae</taxon>
        <taxon>Bradyrhizobium</taxon>
    </lineage>
</organism>
<dbReference type="AlphaFoldDB" id="A0A844SLK0"/>
<keyword evidence="1" id="KW-1133">Transmembrane helix</keyword>
<feature type="transmembrane region" description="Helical" evidence="1">
    <location>
        <begin position="21"/>
        <end position="43"/>
    </location>
</feature>
<evidence type="ECO:0000313" key="3">
    <source>
        <dbReference type="Proteomes" id="UP000436468"/>
    </source>
</evidence>
<comment type="caution">
    <text evidence="2">The sequence shown here is derived from an EMBL/GenBank/DDBJ whole genome shotgun (WGS) entry which is preliminary data.</text>
</comment>